<dbReference type="PANTHER" id="PTHR33164:SF102">
    <property type="entry name" value="TRANSCRIPTIONAL REGULATORY PROTEIN"/>
    <property type="match status" value="1"/>
</dbReference>
<dbReference type="AlphaFoldDB" id="A0A850EPC9"/>
<name>A0A850EPC9_9BACL</name>
<sequence length="152" mass="17372">MEENEQRRQLDEIISSFRRISHTFQQLLWKDAEELDITPTQLMVLRKISAHPSIGITELAELLHLGNSAASGVVDRMVKAGLLTRERSESDRRIFQLTLTDKGSEIMEKSKASLRRYLLPLADIPTEDAGELLRIHGEIVQILEQGRDKKKL</sequence>
<dbReference type="PRINTS" id="PR00598">
    <property type="entry name" value="HTHMARR"/>
</dbReference>
<dbReference type="SMART" id="SM00347">
    <property type="entry name" value="HTH_MARR"/>
    <property type="match status" value="1"/>
</dbReference>
<feature type="domain" description="HTH marR-type" evidence="4">
    <location>
        <begin position="3"/>
        <end position="144"/>
    </location>
</feature>
<dbReference type="InterPro" id="IPR039422">
    <property type="entry name" value="MarR/SlyA-like"/>
</dbReference>
<comment type="caution">
    <text evidence="5">The sequence shown here is derived from an EMBL/GenBank/DDBJ whole genome shotgun (WGS) entry which is preliminary data.</text>
</comment>
<dbReference type="Gene3D" id="1.10.10.10">
    <property type="entry name" value="Winged helix-like DNA-binding domain superfamily/Winged helix DNA-binding domain"/>
    <property type="match status" value="1"/>
</dbReference>
<dbReference type="PANTHER" id="PTHR33164">
    <property type="entry name" value="TRANSCRIPTIONAL REGULATOR, MARR FAMILY"/>
    <property type="match status" value="1"/>
</dbReference>
<dbReference type="GO" id="GO:0006950">
    <property type="term" value="P:response to stress"/>
    <property type="evidence" value="ECO:0007669"/>
    <property type="project" value="TreeGrafter"/>
</dbReference>
<dbReference type="PROSITE" id="PS01117">
    <property type="entry name" value="HTH_MARR_1"/>
    <property type="match status" value="1"/>
</dbReference>
<keyword evidence="6" id="KW-1185">Reference proteome</keyword>
<dbReference type="Proteomes" id="UP000564806">
    <property type="component" value="Unassembled WGS sequence"/>
</dbReference>
<evidence type="ECO:0000313" key="6">
    <source>
        <dbReference type="Proteomes" id="UP000564806"/>
    </source>
</evidence>
<proteinExistence type="predicted"/>
<dbReference type="InterPro" id="IPR036388">
    <property type="entry name" value="WH-like_DNA-bd_sf"/>
</dbReference>
<dbReference type="SUPFAM" id="SSF46785">
    <property type="entry name" value="Winged helix' DNA-binding domain"/>
    <property type="match status" value="1"/>
</dbReference>
<protein>
    <submittedName>
        <fullName evidence="5">MarR family transcriptional regulator</fullName>
    </submittedName>
</protein>
<organism evidence="5 6">
    <name type="scientific">Paenibacillus agri</name>
    <dbReference type="NCBI Taxonomy" id="2744309"/>
    <lineage>
        <taxon>Bacteria</taxon>
        <taxon>Bacillati</taxon>
        <taxon>Bacillota</taxon>
        <taxon>Bacilli</taxon>
        <taxon>Bacillales</taxon>
        <taxon>Paenibacillaceae</taxon>
        <taxon>Paenibacillus</taxon>
    </lineage>
</organism>
<keyword evidence="3" id="KW-0804">Transcription</keyword>
<evidence type="ECO:0000256" key="3">
    <source>
        <dbReference type="ARBA" id="ARBA00023163"/>
    </source>
</evidence>
<dbReference type="InterPro" id="IPR036390">
    <property type="entry name" value="WH_DNA-bd_sf"/>
</dbReference>
<evidence type="ECO:0000256" key="2">
    <source>
        <dbReference type="ARBA" id="ARBA00023125"/>
    </source>
</evidence>
<accession>A0A850EPC9</accession>
<reference evidence="5" key="1">
    <citation type="submission" date="2020-06" db="EMBL/GenBank/DDBJ databases">
        <title>Paenibacillus sp. nov., isolated from soil.</title>
        <authorList>
            <person name="Seo Y.L."/>
        </authorList>
    </citation>
    <scope>NUCLEOTIDE SEQUENCE [LARGE SCALE GENOMIC DNA]</scope>
    <source>
        <strain evidence="5">JW14</strain>
    </source>
</reference>
<dbReference type="GO" id="GO:0003700">
    <property type="term" value="F:DNA-binding transcription factor activity"/>
    <property type="evidence" value="ECO:0007669"/>
    <property type="project" value="InterPro"/>
</dbReference>
<gene>
    <name evidence="5" type="ORF">HPT30_14855</name>
</gene>
<dbReference type="EMBL" id="JABWCS010000210">
    <property type="protein sequence ID" value="NUU61620.1"/>
    <property type="molecule type" value="Genomic_DNA"/>
</dbReference>
<dbReference type="InterPro" id="IPR023187">
    <property type="entry name" value="Tscrpt_reg_MarR-type_CS"/>
</dbReference>
<evidence type="ECO:0000259" key="4">
    <source>
        <dbReference type="PROSITE" id="PS50995"/>
    </source>
</evidence>
<keyword evidence="2" id="KW-0238">DNA-binding</keyword>
<dbReference type="PROSITE" id="PS50995">
    <property type="entry name" value="HTH_MARR_2"/>
    <property type="match status" value="1"/>
</dbReference>
<dbReference type="RefSeq" id="WP_175372138.1">
    <property type="nucleotide sequence ID" value="NZ_JABWCS010000210.1"/>
</dbReference>
<keyword evidence="1" id="KW-0805">Transcription regulation</keyword>
<dbReference type="GO" id="GO:0003677">
    <property type="term" value="F:DNA binding"/>
    <property type="evidence" value="ECO:0007669"/>
    <property type="project" value="UniProtKB-KW"/>
</dbReference>
<dbReference type="Pfam" id="PF01047">
    <property type="entry name" value="MarR"/>
    <property type="match status" value="1"/>
</dbReference>
<evidence type="ECO:0000313" key="5">
    <source>
        <dbReference type="EMBL" id="NUU61620.1"/>
    </source>
</evidence>
<evidence type="ECO:0000256" key="1">
    <source>
        <dbReference type="ARBA" id="ARBA00023015"/>
    </source>
</evidence>
<dbReference type="InterPro" id="IPR000835">
    <property type="entry name" value="HTH_MarR-typ"/>
</dbReference>